<protein>
    <submittedName>
        <fullName evidence="4">Nucleotidyltransferase family protein</fullName>
    </submittedName>
</protein>
<dbReference type="EMBL" id="CP081295">
    <property type="protein sequence ID" value="QZD89672.1"/>
    <property type="molecule type" value="Genomic_DNA"/>
</dbReference>
<keyword evidence="1" id="KW-0808">Transferase</keyword>
<organism evidence="4 5">
    <name type="scientific">Qipengyuania aurantiaca</name>
    <dbReference type="NCBI Taxonomy" id="2867233"/>
    <lineage>
        <taxon>Bacteria</taxon>
        <taxon>Pseudomonadati</taxon>
        <taxon>Pseudomonadota</taxon>
        <taxon>Alphaproteobacteria</taxon>
        <taxon>Sphingomonadales</taxon>
        <taxon>Erythrobacteraceae</taxon>
        <taxon>Qipengyuania</taxon>
    </lineage>
</organism>
<dbReference type="Gene3D" id="3.90.550.10">
    <property type="entry name" value="Spore Coat Polysaccharide Biosynthesis Protein SpsA, Chain A"/>
    <property type="match status" value="1"/>
</dbReference>
<proteinExistence type="predicted"/>
<dbReference type="SUPFAM" id="SSF53448">
    <property type="entry name" value="Nucleotide-diphospho-sugar transferases"/>
    <property type="match status" value="1"/>
</dbReference>
<evidence type="ECO:0000256" key="2">
    <source>
        <dbReference type="ARBA" id="ARBA00022842"/>
    </source>
</evidence>
<reference evidence="4 5" key="1">
    <citation type="submission" date="2021-08" db="EMBL/GenBank/DDBJ databases">
        <title>Comparative Genomics Analysis of the Genus Qipengyuania Reveals Extensive Genetic Diversity and Metabolic Versatility, Including the Description of Fifteen Novel Species.</title>
        <authorList>
            <person name="Liu Y."/>
        </authorList>
    </citation>
    <scope>NUCLEOTIDE SEQUENCE [LARGE SCALE GENOMIC DNA]</scope>
    <source>
        <strain evidence="4 5">1NDH13</strain>
    </source>
</reference>
<evidence type="ECO:0000313" key="4">
    <source>
        <dbReference type="EMBL" id="QZD89672.1"/>
    </source>
</evidence>
<evidence type="ECO:0000313" key="5">
    <source>
        <dbReference type="Proteomes" id="UP000824281"/>
    </source>
</evidence>
<dbReference type="InterPro" id="IPR029044">
    <property type="entry name" value="Nucleotide-diphossugar_trans"/>
</dbReference>
<sequence>MSGPAALVLAGTRPGGDPFANELALPHKALIELEGETLLARVVGALHAAGIERVLVSCASGPVADLACKLGAEVIPAEAGPSASVAAGFDRAGAPLLVTTSDHGLLKSAWVREIVEGTGEGCDLSVMLAERARVEAAVPGSKRTYLRFADGHWSGCNLFYLRTPAARRALDIWSMVEADRKRPWRIAARLGPATLVSMLLGRLTMSEALERLGRKIGVSACLVPASDGLAAVDIDKQADLDLVRALLAAR</sequence>
<dbReference type="Proteomes" id="UP000824281">
    <property type="component" value="Chromosome"/>
</dbReference>
<dbReference type="Pfam" id="PF12804">
    <property type="entry name" value="NTP_transf_3"/>
    <property type="match status" value="1"/>
</dbReference>
<accession>A0ABX8ZL33</accession>
<dbReference type="RefSeq" id="WP_221425153.1">
    <property type="nucleotide sequence ID" value="NZ_CP081295.1"/>
</dbReference>
<dbReference type="InterPro" id="IPR025877">
    <property type="entry name" value="MobA-like_NTP_Trfase"/>
</dbReference>
<feature type="domain" description="MobA-like NTP transferase" evidence="3">
    <location>
        <begin position="27"/>
        <end position="135"/>
    </location>
</feature>
<evidence type="ECO:0000259" key="3">
    <source>
        <dbReference type="Pfam" id="PF12804"/>
    </source>
</evidence>
<dbReference type="PANTHER" id="PTHR19136:SF81">
    <property type="entry name" value="MOLYBDENUM COFACTOR GUANYLYLTRANSFERASE"/>
    <property type="match status" value="1"/>
</dbReference>
<keyword evidence="5" id="KW-1185">Reference proteome</keyword>
<keyword evidence="2" id="KW-0460">Magnesium</keyword>
<dbReference type="PANTHER" id="PTHR19136">
    <property type="entry name" value="MOLYBDENUM COFACTOR GUANYLYLTRANSFERASE"/>
    <property type="match status" value="1"/>
</dbReference>
<gene>
    <name evidence="4" type="ORF">K3148_12845</name>
</gene>
<name>A0ABX8ZL33_9SPHN</name>
<evidence type="ECO:0000256" key="1">
    <source>
        <dbReference type="ARBA" id="ARBA00022679"/>
    </source>
</evidence>